<evidence type="ECO:0000256" key="1">
    <source>
        <dbReference type="SAM" id="MobiDB-lite"/>
    </source>
</evidence>
<dbReference type="Proteomes" id="UP000694941">
    <property type="component" value="Unplaced"/>
</dbReference>
<feature type="region of interest" description="Disordered" evidence="1">
    <location>
        <begin position="1146"/>
        <end position="1186"/>
    </location>
</feature>
<feature type="compositionally biased region" description="Basic and acidic residues" evidence="1">
    <location>
        <begin position="1082"/>
        <end position="1091"/>
    </location>
</feature>
<gene>
    <name evidence="5" type="primary">LOC106457832</name>
</gene>
<dbReference type="PANTHER" id="PTHR21636">
    <property type="entry name" value="PROTEIN DOK-7"/>
    <property type="match status" value="1"/>
</dbReference>
<dbReference type="Gene3D" id="2.30.29.30">
    <property type="entry name" value="Pleckstrin-homology domain (PH domain)/Phosphotyrosine-binding domain (PTB)"/>
    <property type="match status" value="2"/>
</dbReference>
<dbReference type="PANTHER" id="PTHR21636:SF2">
    <property type="entry name" value="PROTEIN DOK-7"/>
    <property type="match status" value="1"/>
</dbReference>
<feature type="region of interest" description="Disordered" evidence="1">
    <location>
        <begin position="383"/>
        <end position="422"/>
    </location>
</feature>
<evidence type="ECO:0000313" key="4">
    <source>
        <dbReference type="Proteomes" id="UP000694941"/>
    </source>
</evidence>
<dbReference type="InterPro" id="IPR011993">
    <property type="entry name" value="PH-like_dom_sf"/>
</dbReference>
<dbReference type="InterPro" id="IPR002404">
    <property type="entry name" value="IRS_PTB"/>
</dbReference>
<dbReference type="PROSITE" id="PS51064">
    <property type="entry name" value="IRS_PTB"/>
    <property type="match status" value="1"/>
</dbReference>
<dbReference type="InterPro" id="IPR037746">
    <property type="entry name" value="Dok-7"/>
</dbReference>
<dbReference type="SMART" id="SM01244">
    <property type="entry name" value="IRS"/>
    <property type="match status" value="1"/>
</dbReference>
<organism evidence="4 5">
    <name type="scientific">Limulus polyphemus</name>
    <name type="common">Atlantic horseshoe crab</name>
    <dbReference type="NCBI Taxonomy" id="6850"/>
    <lineage>
        <taxon>Eukaryota</taxon>
        <taxon>Metazoa</taxon>
        <taxon>Ecdysozoa</taxon>
        <taxon>Arthropoda</taxon>
        <taxon>Chelicerata</taxon>
        <taxon>Merostomata</taxon>
        <taxon>Xiphosura</taxon>
        <taxon>Limulidae</taxon>
        <taxon>Limulus</taxon>
    </lineage>
</organism>
<dbReference type="PROSITE" id="PS50003">
    <property type="entry name" value="PH_DOMAIN"/>
    <property type="match status" value="1"/>
</dbReference>
<feature type="compositionally biased region" description="Low complexity" evidence="1">
    <location>
        <begin position="1169"/>
        <end position="1186"/>
    </location>
</feature>
<feature type="compositionally biased region" description="Basic and acidic residues" evidence="1">
    <location>
        <begin position="390"/>
        <end position="399"/>
    </location>
</feature>
<evidence type="ECO:0000313" key="5">
    <source>
        <dbReference type="RefSeq" id="XP_013773093.1"/>
    </source>
</evidence>
<sequence>MSDPKTIIEGSIKYRDGKKWKPRWCVVSKLSPVADCIHLQLYRDSKERCQNGPTKASLSLEGFLGMETCFTLDKESNTMALICPEVVVVVAFDSRELLIQWQVKIRAHLVEEQQHLVQISHIPPKSKLPCGPARLHLQDYTFCLTAGIPPRLLGTWPLKELRKFGVVENKFCFEGGSLCGRGEGVHVLLTNQAEDLTKAFDLATRGKLAGKRKVASRKNSVCESSTRVSLQSKTTIKSFVKSSTESSRALLGDYPGNNTCKLHYRWPSSASHSTATSVVAVSDVESMETVSMNLSDIQEVSPKLPHRTESSNPVTNQISSNDKSLWKFDHCSKCGRHYCTKTGIALNNRQRSYSPDDRRESRNFATPWALELRPLFTSTESVLRTRNSTNRHDNKRFVDRASLSSQSSHSSSSTSSGSSEYSVPRNCLETLYDRPRSIHINNGVTTPKSPSKVTSIGNSPIWEEVGDRTMNTSGQPTDNICYCIVPFSSNTLPRYISCSCLQSRAPAQNESQTPGQMTISRKSCTSLSLPKTRLEQVSTLDRGFVRKENAQTSVAVDICTCCLIPNPCSHYAIPRTALANMYLRELKETKEDCIAEGKLEPVTTPKVDEALEQYDVPRKFKEHLNINQNTTALLPPSINDQSQRTSCLQTHGIVAQGPVSSEEAFPSCSCQNLMTNDSKGSLVSPSSKPISEKINNPFNSTITSSLPNNLQDTNLNSLSLEKKENTLEKLSERLITRETLICTCKKMFPSPVSIHLDKQQHVLCDDSTAIKQQCQSTLQSQEAFSDYVNMEHANISKDKSEYKCEEPTPNIPNYVNLTFIESLPLYENSDALLKIFPTKPSDFHSSNVGEKSRKPPVYPKKTPPGPIINIPLKNPIQKSDISDCNSITTNSTPCFKGTSEGLYNIVSFTGKKCSLEAEDSDNYLLMEPVVPWKLMKGFSSSQGNSYTYPRTLKTHNDRQKPDSPENIITKLPLCPFIPYLLPSKEIDSGGGRCSLNSNTEKTFVSPFQRRKKLTFQENTSETSLLNSLGNSKKTISVCKISNSAATSKNQLEDTKEHAPRLIGSPKPSPVRKYSFFSKLPLRSKDKSHSTDEISPISSEPSSPSYRPLENLQKKPAHRSADCLKLSDEHRLSEDELDQENYDVILSETNDSSSITKKSPDVPCKPKYRSSQPSPSDSGVSVSLPLSGDKETTLGKISPHIVCSFHGSLPRKLHKIECREIIRTSKRPCCLIKRDFSDHLNNRGPFKKTDECTSQNIQAYQQLISPDCPSTTELLVTASSSSSDMSDYIETLSLCSHSSTSSGSSCECMHAEEIYVLAPGTIGSNKYNLQRTYSGQECLLLSHSKSLSNTSVTPQPCCYTGDYGVSKNTSSLCSESYSYCPCSSSETNVQTKDPKMLDYVLVDTSNSDHTVKSDSLEYALIDIVASTPMKDNGKECPTDTKN</sequence>
<feature type="region of interest" description="Disordered" evidence="1">
    <location>
        <begin position="844"/>
        <end position="870"/>
    </location>
</feature>
<accession>A0ABM1B1V7</accession>
<protein>
    <submittedName>
        <fullName evidence="5">Uncharacterized protein LOC106457832</fullName>
    </submittedName>
</protein>
<feature type="domain" description="PH" evidence="2">
    <location>
        <begin position="5"/>
        <end position="110"/>
    </location>
</feature>
<evidence type="ECO:0000259" key="2">
    <source>
        <dbReference type="PROSITE" id="PS50003"/>
    </source>
</evidence>
<feature type="region of interest" description="Disordered" evidence="1">
    <location>
        <begin position="1046"/>
        <end position="1069"/>
    </location>
</feature>
<feature type="compositionally biased region" description="Pro residues" evidence="1">
    <location>
        <begin position="856"/>
        <end position="866"/>
    </location>
</feature>
<feature type="compositionally biased region" description="Low complexity" evidence="1">
    <location>
        <begin position="1092"/>
        <end position="1104"/>
    </location>
</feature>
<feature type="compositionally biased region" description="Basic and acidic residues" evidence="1">
    <location>
        <begin position="1050"/>
        <end position="1059"/>
    </location>
</feature>
<evidence type="ECO:0000259" key="3">
    <source>
        <dbReference type="PROSITE" id="PS51064"/>
    </source>
</evidence>
<feature type="compositionally biased region" description="Low complexity" evidence="1">
    <location>
        <begin position="402"/>
        <end position="422"/>
    </location>
</feature>
<feature type="region of interest" description="Disordered" evidence="1">
    <location>
        <begin position="1081"/>
        <end position="1121"/>
    </location>
</feature>
<dbReference type="RefSeq" id="XP_013773093.1">
    <property type="nucleotide sequence ID" value="XM_013917639.2"/>
</dbReference>
<name>A0ABM1B1V7_LIMPO</name>
<dbReference type="InterPro" id="IPR001849">
    <property type="entry name" value="PH_domain"/>
</dbReference>
<feature type="domain" description="IRS-type PTB" evidence="3">
    <location>
        <begin position="109"/>
        <end position="214"/>
    </location>
</feature>
<reference evidence="5" key="1">
    <citation type="submission" date="2025-08" db="UniProtKB">
        <authorList>
            <consortium name="RefSeq"/>
        </authorList>
    </citation>
    <scope>IDENTIFICATION</scope>
    <source>
        <tissue evidence="5">Muscle</tissue>
    </source>
</reference>
<dbReference type="Pfam" id="PF02174">
    <property type="entry name" value="IRS"/>
    <property type="match status" value="1"/>
</dbReference>
<dbReference type="SUPFAM" id="SSF50729">
    <property type="entry name" value="PH domain-like"/>
    <property type="match status" value="2"/>
</dbReference>
<keyword evidence="4" id="KW-1185">Reference proteome</keyword>
<feature type="compositionally biased region" description="Polar residues" evidence="1">
    <location>
        <begin position="1146"/>
        <end position="1156"/>
    </location>
</feature>
<dbReference type="GeneID" id="106457832"/>
<proteinExistence type="predicted"/>